<feature type="domain" description="DUF5753" evidence="1">
    <location>
        <begin position="103"/>
        <end position="287"/>
    </location>
</feature>
<dbReference type="Proteomes" id="UP000199501">
    <property type="component" value="Unassembled WGS sequence"/>
</dbReference>
<dbReference type="GO" id="GO:0003677">
    <property type="term" value="F:DNA binding"/>
    <property type="evidence" value="ECO:0007669"/>
    <property type="project" value="InterPro"/>
</dbReference>
<dbReference type="EMBL" id="FMZZ01000021">
    <property type="protein sequence ID" value="SDD88409.1"/>
    <property type="molecule type" value="Genomic_DNA"/>
</dbReference>
<gene>
    <name evidence="2" type="ORF">SAMN05216174_12126</name>
</gene>
<dbReference type="Pfam" id="PF19054">
    <property type="entry name" value="DUF5753"/>
    <property type="match status" value="1"/>
</dbReference>
<dbReference type="RefSeq" id="WP_228772003.1">
    <property type="nucleotide sequence ID" value="NZ_FMZZ01000021.1"/>
</dbReference>
<name>A0A1G6YDF0_9PSEU</name>
<dbReference type="STRING" id="1271860.SAMN05216174_12126"/>
<proteinExistence type="predicted"/>
<dbReference type="InterPro" id="IPR043917">
    <property type="entry name" value="DUF5753"/>
</dbReference>
<reference evidence="3" key="1">
    <citation type="submission" date="2016-10" db="EMBL/GenBank/DDBJ databases">
        <authorList>
            <person name="Varghese N."/>
            <person name="Submissions S."/>
        </authorList>
    </citation>
    <scope>NUCLEOTIDE SEQUENCE [LARGE SCALE GENOMIC DNA]</scope>
    <source>
        <strain evidence="3">IBRC-M 10403</strain>
    </source>
</reference>
<dbReference type="Gene3D" id="1.10.260.40">
    <property type="entry name" value="lambda repressor-like DNA-binding domains"/>
    <property type="match status" value="1"/>
</dbReference>
<dbReference type="AlphaFoldDB" id="A0A1G6YDF0"/>
<dbReference type="InterPro" id="IPR010982">
    <property type="entry name" value="Lambda_DNA-bd_dom_sf"/>
</dbReference>
<evidence type="ECO:0000313" key="2">
    <source>
        <dbReference type="EMBL" id="SDD88409.1"/>
    </source>
</evidence>
<accession>A0A1G6YDF0</accession>
<evidence type="ECO:0000313" key="3">
    <source>
        <dbReference type="Proteomes" id="UP000199501"/>
    </source>
</evidence>
<organism evidence="2 3">
    <name type="scientific">Actinokineospora iranica</name>
    <dbReference type="NCBI Taxonomy" id="1271860"/>
    <lineage>
        <taxon>Bacteria</taxon>
        <taxon>Bacillati</taxon>
        <taxon>Actinomycetota</taxon>
        <taxon>Actinomycetes</taxon>
        <taxon>Pseudonocardiales</taxon>
        <taxon>Pseudonocardiaceae</taxon>
        <taxon>Actinokineospora</taxon>
    </lineage>
</organism>
<dbReference type="Pfam" id="PF13560">
    <property type="entry name" value="HTH_31"/>
    <property type="match status" value="1"/>
</dbReference>
<protein>
    <submittedName>
        <fullName evidence="2">Helix-turn-helix domain-containing protein</fullName>
    </submittedName>
</protein>
<evidence type="ECO:0000259" key="1">
    <source>
        <dbReference type="Pfam" id="PF19054"/>
    </source>
</evidence>
<sequence>MSDEGTTGSTLPRRQLGRFLRGLRNEARMGVRTAAVELEWSETKMWRIENGLTSLRGLDVQAMCALYGAPAETTEALMALARETKAKGWWVSYGDVLPEGFDLYIGLEEAAEYLCGYWSELVPGLLQTERYARILIQTDNPGVDPAEIERRVQVRMARQTLLFRRFRPLVLHIALNEAVLRRPVGGPEVMAEQLRRLVELGQLPNVSVRVVPYAAGFHYGVLAGPFVKLDFPTNGNGQPLEPSIIYIDNFAGALFLEKPHEIRRYATAFTNIWDSVLDETESMNCIATVAREMGQ</sequence>
<keyword evidence="3" id="KW-1185">Reference proteome</keyword>